<gene>
    <name evidence="1" type="ORF">NMY3_03693</name>
</gene>
<dbReference type="AlphaFoldDB" id="A0A654M319"/>
<name>A0A654M319_9ARCH</name>
<dbReference type="Proteomes" id="UP000058925">
    <property type="component" value="Chromosome"/>
</dbReference>
<reference evidence="2" key="1">
    <citation type="submission" date="2015-10" db="EMBL/GenBank/DDBJ databases">
        <title>Niche specialization of a soil ammonia-oxidizing archaeon, Candidatus Nitrosocosmicus oleophilus.</title>
        <authorList>
            <person name="Jung M.-Y."/>
            <person name="Rhee S.-K."/>
        </authorList>
    </citation>
    <scope>NUCLEOTIDE SEQUENCE [LARGE SCALE GENOMIC DNA]</scope>
    <source>
        <strain evidence="2">MY3</strain>
    </source>
</reference>
<keyword evidence="2" id="KW-1185">Reference proteome</keyword>
<accession>A0A654M319</accession>
<dbReference type="EMBL" id="CP012850">
    <property type="protein sequence ID" value="ALI37875.1"/>
    <property type="molecule type" value="Genomic_DNA"/>
</dbReference>
<dbReference type="KEGG" id="taa:NMY3_03693"/>
<protein>
    <submittedName>
        <fullName evidence="1">Uncharacterized protein</fullName>
    </submittedName>
</protein>
<evidence type="ECO:0000313" key="2">
    <source>
        <dbReference type="Proteomes" id="UP000058925"/>
    </source>
</evidence>
<sequence length="58" mass="6474">MVEYSINRLMKMKSFRKIKPTQNNSLIPMMTVTITIMITIGLISSSLVSGALAEKKIT</sequence>
<proteinExistence type="predicted"/>
<organism evidence="1 2">
    <name type="scientific">Candidatus Nitrosocosmicus oleophilus</name>
    <dbReference type="NCBI Taxonomy" id="1353260"/>
    <lineage>
        <taxon>Archaea</taxon>
        <taxon>Nitrososphaerota</taxon>
        <taxon>Nitrososphaeria</taxon>
        <taxon>Nitrososphaerales</taxon>
        <taxon>Nitrososphaeraceae</taxon>
        <taxon>Candidatus Nitrosocosmicus</taxon>
    </lineage>
</organism>
<evidence type="ECO:0000313" key="1">
    <source>
        <dbReference type="EMBL" id="ALI37875.1"/>
    </source>
</evidence>